<dbReference type="Proteomes" id="UP000596742">
    <property type="component" value="Unassembled WGS sequence"/>
</dbReference>
<dbReference type="PANTHER" id="PTHR10517:SF28">
    <property type="entry name" value="COILIN"/>
    <property type="match status" value="1"/>
</dbReference>
<dbReference type="OrthoDB" id="5982417at2759"/>
<gene>
    <name evidence="6" type="ORF">MGAL_10B053262</name>
</gene>
<dbReference type="GO" id="GO:0038023">
    <property type="term" value="F:signaling receptor activity"/>
    <property type="evidence" value="ECO:0007669"/>
    <property type="project" value="TreeGrafter"/>
</dbReference>
<dbReference type="EMBL" id="UYJE01002573">
    <property type="protein sequence ID" value="VDI11994.1"/>
    <property type="molecule type" value="Genomic_DNA"/>
</dbReference>
<feature type="signal peptide" evidence="4">
    <location>
        <begin position="1"/>
        <end position="18"/>
    </location>
</feature>
<evidence type="ECO:0000259" key="5">
    <source>
        <dbReference type="Pfam" id="PF03024"/>
    </source>
</evidence>
<dbReference type="InterPro" id="IPR018143">
    <property type="entry name" value="Folate_rcpt-like"/>
</dbReference>
<organism evidence="6 7">
    <name type="scientific">Mytilus galloprovincialis</name>
    <name type="common">Mediterranean mussel</name>
    <dbReference type="NCBI Taxonomy" id="29158"/>
    <lineage>
        <taxon>Eukaryota</taxon>
        <taxon>Metazoa</taxon>
        <taxon>Spiralia</taxon>
        <taxon>Lophotrochozoa</taxon>
        <taxon>Mollusca</taxon>
        <taxon>Bivalvia</taxon>
        <taxon>Autobranchia</taxon>
        <taxon>Pteriomorphia</taxon>
        <taxon>Mytilida</taxon>
        <taxon>Mytiloidea</taxon>
        <taxon>Mytilidae</taxon>
        <taxon>Mytilinae</taxon>
        <taxon>Mytilus</taxon>
    </lineage>
</organism>
<comment type="similarity">
    <text evidence="1">Belongs to the folate receptor family.</text>
</comment>
<keyword evidence="7" id="KW-1185">Reference proteome</keyword>
<evidence type="ECO:0000313" key="7">
    <source>
        <dbReference type="Proteomes" id="UP000596742"/>
    </source>
</evidence>
<feature type="domain" description="Folate receptor-like" evidence="5">
    <location>
        <begin position="29"/>
        <end position="152"/>
    </location>
</feature>
<name>A0A8B6CZJ9_MYTGA</name>
<reference evidence="6" key="1">
    <citation type="submission" date="2018-11" db="EMBL/GenBank/DDBJ databases">
        <authorList>
            <person name="Alioto T."/>
            <person name="Alioto T."/>
        </authorList>
    </citation>
    <scope>NUCLEOTIDE SEQUENCE</scope>
</reference>
<keyword evidence="3" id="KW-1015">Disulfide bond</keyword>
<dbReference type="InterPro" id="IPR004269">
    <property type="entry name" value="Folate_rcpt"/>
</dbReference>
<dbReference type="PANTHER" id="PTHR10517">
    <property type="entry name" value="FOLATE RECEPTOR"/>
    <property type="match status" value="1"/>
</dbReference>
<comment type="caution">
    <text evidence="6">The sequence shown here is derived from an EMBL/GenBank/DDBJ whole genome shotgun (WGS) entry which is preliminary data.</text>
</comment>
<evidence type="ECO:0000313" key="6">
    <source>
        <dbReference type="EMBL" id="VDI11994.1"/>
    </source>
</evidence>
<evidence type="ECO:0000256" key="2">
    <source>
        <dbReference type="ARBA" id="ARBA00022729"/>
    </source>
</evidence>
<keyword evidence="2 4" id="KW-0732">Signal</keyword>
<evidence type="ECO:0000256" key="1">
    <source>
        <dbReference type="ARBA" id="ARBA00007932"/>
    </source>
</evidence>
<evidence type="ECO:0000256" key="4">
    <source>
        <dbReference type="SAM" id="SignalP"/>
    </source>
</evidence>
<dbReference type="AlphaFoldDB" id="A0A8B6CZJ9"/>
<protein>
    <recommendedName>
        <fullName evidence="5">Folate receptor-like domain-containing protein</fullName>
    </recommendedName>
</protein>
<proteinExistence type="inferred from homology"/>
<evidence type="ECO:0000256" key="3">
    <source>
        <dbReference type="ARBA" id="ARBA00023157"/>
    </source>
</evidence>
<dbReference type="GO" id="GO:0009897">
    <property type="term" value="C:external side of plasma membrane"/>
    <property type="evidence" value="ECO:0007669"/>
    <property type="project" value="TreeGrafter"/>
</dbReference>
<feature type="chain" id="PRO_5032768001" description="Folate receptor-like domain-containing protein" evidence="4">
    <location>
        <begin position="19"/>
        <end position="162"/>
    </location>
</feature>
<accession>A0A8B6CZJ9</accession>
<dbReference type="Pfam" id="PF03024">
    <property type="entry name" value="Folate_rec"/>
    <property type="match status" value="1"/>
</dbReference>
<sequence length="162" mass="18490">MIPLLIIITFSSFMHTYGQTSLKLQYCSFFNNRAPKPQPSLKNCTWFRENSCCMQEEIDATFGRVKPLVGASPDCLRYTNYLMCYICDPLQDRFYCRERLTVCEDFCDSWYRACGSAILKGSIINSLYTNGGNFCESRSFVVEQNTDTCFRVDSALASINSG</sequence>